<comment type="subcellular location">
    <subcellularLocation>
        <location evidence="1">Nucleus</location>
    </subcellularLocation>
</comment>
<dbReference type="PANTHER" id="PTHR14087">
    <property type="entry name" value="THYMOCYTE NUCLEAR PROTEIN 1"/>
    <property type="match status" value="1"/>
</dbReference>
<dbReference type="Pfam" id="PF01878">
    <property type="entry name" value="EVE"/>
    <property type="match status" value="1"/>
</dbReference>
<accession>A0AAD5WCQ5</accession>
<reference evidence="4 5" key="1">
    <citation type="journal article" date="2022" name="Cell">
        <title>Repeat-based holocentromeres influence genome architecture and karyotype evolution.</title>
        <authorList>
            <person name="Hofstatter P.G."/>
            <person name="Thangavel G."/>
            <person name="Lux T."/>
            <person name="Neumann P."/>
            <person name="Vondrak T."/>
            <person name="Novak P."/>
            <person name="Zhang M."/>
            <person name="Costa L."/>
            <person name="Castellani M."/>
            <person name="Scott A."/>
            <person name="Toegelov H."/>
            <person name="Fuchs J."/>
            <person name="Mata-Sucre Y."/>
            <person name="Dias Y."/>
            <person name="Vanzela A.L.L."/>
            <person name="Huettel B."/>
            <person name="Almeida C.C.S."/>
            <person name="Simkova H."/>
            <person name="Souza G."/>
            <person name="Pedrosa-Harand A."/>
            <person name="Macas J."/>
            <person name="Mayer K.F.X."/>
            <person name="Houben A."/>
            <person name="Marques A."/>
        </authorList>
    </citation>
    <scope>NUCLEOTIDE SEQUENCE [LARGE SCALE GENOMIC DNA]</scope>
    <source>
        <strain evidence="4">RhyTen1mFocal</strain>
    </source>
</reference>
<evidence type="ECO:0000313" key="5">
    <source>
        <dbReference type="Proteomes" id="UP001210211"/>
    </source>
</evidence>
<feature type="domain" description="EVE" evidence="3">
    <location>
        <begin position="55"/>
        <end position="191"/>
    </location>
</feature>
<dbReference type="PANTHER" id="PTHR14087:SF8">
    <property type="entry name" value="OS03G0676100 PROTEIN"/>
    <property type="match status" value="1"/>
</dbReference>
<keyword evidence="2" id="KW-0539">Nucleus</keyword>
<evidence type="ECO:0000256" key="2">
    <source>
        <dbReference type="ARBA" id="ARBA00023242"/>
    </source>
</evidence>
<comment type="caution">
    <text evidence="4">The sequence shown here is derived from an EMBL/GenBank/DDBJ whole genome shotgun (WGS) entry which is preliminary data.</text>
</comment>
<dbReference type="InterPro" id="IPR002740">
    <property type="entry name" value="EVE_domain"/>
</dbReference>
<evidence type="ECO:0000259" key="3">
    <source>
        <dbReference type="Pfam" id="PF01878"/>
    </source>
</evidence>
<sequence length="207" mass="23308">MLMGSVRSNQMLSLTRPLSVRPRFAPKPLSLQTTRRLPLLTYQANTKPMAKSKKSYWLLKTEPSEWSWEDQRANGGVSQWDGVRNRQAVNNLKSMRPGDMCFFYHSGSGAASRRIVGVVKVTKPWYLIGDGDIDGAVDVKEVGELQQHVELKEIKQAAEKEKELKGFALLKQPRLSVVPVSEWVWEQLCEMGGGFSEGDELADAKEE</sequence>
<name>A0AAD5WCQ5_9POAL</name>
<gene>
    <name evidence="4" type="ORF">LUZ61_014587</name>
</gene>
<dbReference type="AlphaFoldDB" id="A0AAD5WCQ5"/>
<evidence type="ECO:0000313" key="4">
    <source>
        <dbReference type="EMBL" id="KAJ3685423.1"/>
    </source>
</evidence>
<dbReference type="InterPro" id="IPR047197">
    <property type="entry name" value="THYN1-like_EVE"/>
</dbReference>
<dbReference type="InterPro" id="IPR052181">
    <property type="entry name" value="5hmC_binding"/>
</dbReference>
<organism evidence="4 5">
    <name type="scientific">Rhynchospora tenuis</name>
    <dbReference type="NCBI Taxonomy" id="198213"/>
    <lineage>
        <taxon>Eukaryota</taxon>
        <taxon>Viridiplantae</taxon>
        <taxon>Streptophyta</taxon>
        <taxon>Embryophyta</taxon>
        <taxon>Tracheophyta</taxon>
        <taxon>Spermatophyta</taxon>
        <taxon>Magnoliopsida</taxon>
        <taxon>Liliopsida</taxon>
        <taxon>Poales</taxon>
        <taxon>Cyperaceae</taxon>
        <taxon>Cyperoideae</taxon>
        <taxon>Rhynchosporeae</taxon>
        <taxon>Rhynchospora</taxon>
    </lineage>
</organism>
<dbReference type="InterPro" id="IPR015947">
    <property type="entry name" value="PUA-like_sf"/>
</dbReference>
<dbReference type="Proteomes" id="UP001210211">
    <property type="component" value="Unassembled WGS sequence"/>
</dbReference>
<dbReference type="CDD" id="cd21133">
    <property type="entry name" value="EVE"/>
    <property type="match status" value="1"/>
</dbReference>
<dbReference type="GO" id="GO:0005634">
    <property type="term" value="C:nucleus"/>
    <property type="evidence" value="ECO:0007669"/>
    <property type="project" value="UniProtKB-SubCell"/>
</dbReference>
<evidence type="ECO:0000256" key="1">
    <source>
        <dbReference type="ARBA" id="ARBA00004123"/>
    </source>
</evidence>
<dbReference type="Gene3D" id="3.10.590.10">
    <property type="entry name" value="ph1033 like domains"/>
    <property type="match status" value="1"/>
</dbReference>
<keyword evidence="5" id="KW-1185">Reference proteome</keyword>
<protein>
    <recommendedName>
        <fullName evidence="3">EVE domain-containing protein</fullName>
    </recommendedName>
</protein>
<dbReference type="SUPFAM" id="SSF88697">
    <property type="entry name" value="PUA domain-like"/>
    <property type="match status" value="1"/>
</dbReference>
<dbReference type="EMBL" id="JAMRDG010000002">
    <property type="protein sequence ID" value="KAJ3685423.1"/>
    <property type="molecule type" value="Genomic_DNA"/>
</dbReference>
<proteinExistence type="predicted"/>